<evidence type="ECO:0000313" key="2">
    <source>
        <dbReference type="Proteomes" id="UP001237642"/>
    </source>
</evidence>
<keyword evidence="2" id="KW-1185">Reference proteome</keyword>
<sequence>MFHSVGLEFVPNNYAAPLSNENAPEAFHLFQNFLAQSAIGHALVEPALLSGLQIKAFWETGVFDDGGETGTPSIVFEFNEQEYVVTPGTVRAALGFGEFTAYTISVGDVALQRMLTEIGYTGSMTGVE</sequence>
<accession>A0AAD8N4P1</accession>
<dbReference type="EMBL" id="JAUIZM010000002">
    <property type="protein sequence ID" value="KAK1396499.1"/>
    <property type="molecule type" value="Genomic_DNA"/>
</dbReference>
<reference evidence="1" key="1">
    <citation type="submission" date="2023-02" db="EMBL/GenBank/DDBJ databases">
        <title>Genome of toxic invasive species Heracleum sosnowskyi carries increased number of genes despite the absence of recent whole-genome duplications.</title>
        <authorList>
            <person name="Schelkunov M."/>
            <person name="Shtratnikova V."/>
            <person name="Makarenko M."/>
            <person name="Klepikova A."/>
            <person name="Omelchenko D."/>
            <person name="Novikova G."/>
            <person name="Obukhova E."/>
            <person name="Bogdanov V."/>
            <person name="Penin A."/>
            <person name="Logacheva M."/>
        </authorList>
    </citation>
    <scope>NUCLEOTIDE SEQUENCE</scope>
    <source>
        <strain evidence="1">Hsosn_3</strain>
        <tissue evidence="1">Leaf</tissue>
    </source>
</reference>
<comment type="caution">
    <text evidence="1">The sequence shown here is derived from an EMBL/GenBank/DDBJ whole genome shotgun (WGS) entry which is preliminary data.</text>
</comment>
<name>A0AAD8N4P1_9APIA</name>
<organism evidence="1 2">
    <name type="scientific">Heracleum sosnowskyi</name>
    <dbReference type="NCBI Taxonomy" id="360622"/>
    <lineage>
        <taxon>Eukaryota</taxon>
        <taxon>Viridiplantae</taxon>
        <taxon>Streptophyta</taxon>
        <taxon>Embryophyta</taxon>
        <taxon>Tracheophyta</taxon>
        <taxon>Spermatophyta</taxon>
        <taxon>Magnoliopsida</taxon>
        <taxon>eudicotyledons</taxon>
        <taxon>Gunneridae</taxon>
        <taxon>Pentapetalae</taxon>
        <taxon>asterids</taxon>
        <taxon>campanulids</taxon>
        <taxon>Apiales</taxon>
        <taxon>Apiaceae</taxon>
        <taxon>Apioideae</taxon>
        <taxon>apioid superclade</taxon>
        <taxon>Tordylieae</taxon>
        <taxon>Tordyliinae</taxon>
        <taxon>Heracleum</taxon>
    </lineage>
</organism>
<proteinExistence type="predicted"/>
<evidence type="ECO:0000313" key="1">
    <source>
        <dbReference type="EMBL" id="KAK1396499.1"/>
    </source>
</evidence>
<protein>
    <submittedName>
        <fullName evidence="1">Uncharacterized protein</fullName>
    </submittedName>
</protein>
<dbReference type="AlphaFoldDB" id="A0AAD8N4P1"/>
<dbReference type="Proteomes" id="UP001237642">
    <property type="component" value="Unassembled WGS sequence"/>
</dbReference>
<reference evidence="1" key="2">
    <citation type="submission" date="2023-05" db="EMBL/GenBank/DDBJ databases">
        <authorList>
            <person name="Schelkunov M.I."/>
        </authorList>
    </citation>
    <scope>NUCLEOTIDE SEQUENCE</scope>
    <source>
        <strain evidence="1">Hsosn_3</strain>
        <tissue evidence="1">Leaf</tissue>
    </source>
</reference>
<gene>
    <name evidence="1" type="ORF">POM88_006362</name>
</gene>